<feature type="transmembrane region" description="Helical" evidence="1">
    <location>
        <begin position="46"/>
        <end position="71"/>
    </location>
</feature>
<organism evidence="3 4">
    <name type="scientific">Aspergillus oryzae</name>
    <name type="common">Yellow koji mold</name>
    <dbReference type="NCBI Taxonomy" id="5062"/>
    <lineage>
        <taxon>Eukaryota</taxon>
        <taxon>Fungi</taxon>
        <taxon>Dikarya</taxon>
        <taxon>Ascomycota</taxon>
        <taxon>Pezizomycotina</taxon>
        <taxon>Eurotiomycetes</taxon>
        <taxon>Eurotiomycetidae</taxon>
        <taxon>Eurotiales</taxon>
        <taxon>Aspergillaceae</taxon>
        <taxon>Aspergillus</taxon>
        <taxon>Aspergillus subgen. Circumdati</taxon>
    </lineage>
</organism>
<dbReference type="PANTHER" id="PTHR38794:SF1">
    <property type="entry name" value="INTEGRAL MEMBRANE PROTEIN"/>
    <property type="match status" value="1"/>
</dbReference>
<feature type="domain" description="Rhodopsin" evidence="2">
    <location>
        <begin position="31"/>
        <end position="265"/>
    </location>
</feature>
<dbReference type="InterPro" id="IPR049326">
    <property type="entry name" value="Rhodopsin_dom_fungi"/>
</dbReference>
<dbReference type="Proteomes" id="UP000190312">
    <property type="component" value="Unassembled WGS sequence"/>
</dbReference>
<evidence type="ECO:0000256" key="1">
    <source>
        <dbReference type="SAM" id="Phobius"/>
    </source>
</evidence>
<dbReference type="AlphaFoldDB" id="A0A1S9E1P2"/>
<dbReference type="VEuPathDB" id="FungiDB:AO090701001140"/>
<keyword evidence="1" id="KW-0472">Membrane</keyword>
<gene>
    <name evidence="3" type="ORF">OAory_01037480</name>
</gene>
<reference evidence="3 4" key="1">
    <citation type="submission" date="2016-10" db="EMBL/GenBank/DDBJ databases">
        <title>Genome sequencing of Aspergillus oryzae BCC7051.</title>
        <authorList>
            <person name="Thammarongtham C."/>
            <person name="Vorapreeda T."/>
            <person name="Nookaew I."/>
            <person name="Srisuk T."/>
            <person name="Land M."/>
            <person name="Jeennor S."/>
            <person name="Laoteng K."/>
        </authorList>
    </citation>
    <scope>NUCLEOTIDE SEQUENCE [LARGE SCALE GENOMIC DNA]</scope>
    <source>
        <strain evidence="3 4">BCC7051</strain>
    </source>
</reference>
<accession>A0A1S9E1P2</accession>
<evidence type="ECO:0000259" key="2">
    <source>
        <dbReference type="Pfam" id="PF20684"/>
    </source>
</evidence>
<dbReference type="EMBL" id="MKZY01000001">
    <property type="protein sequence ID" value="OOO15153.1"/>
    <property type="molecule type" value="Genomic_DNA"/>
</dbReference>
<sequence length="360" mass="40179">MSRLAKDNWKPTVNVVTWFLMTTAILCVLTRLGTKYWIFRRWTTDDYLSIVSVVLCAAQSLAMSMATAYGYGEHYDRLSGAAVDSMLKSQYAAAILFIMTMCFSKLSLIHFIWSVTPATSDRRIAIGLEIFTVLWAVTSVIASIFQCTPPRTWDYLSGNCFNISAWWNYLAATNILSEAGIIIQALLIIPSHIVSNTLETHSSSTERLIKHSSVIAATICQLIYVNKTINSEDPTFDTWSATVSTQLVQCLSVVTACSPQFKPFMDSLRSTGMRIDGLTSYNMASTKRHGLSSLRYHSTFHGSEVHELTPVRPVKDTYETTVTASGAISDGDAESQSSQTHIIREVRTFTVTEIVRDRRE</sequence>
<proteinExistence type="predicted"/>
<dbReference type="PANTHER" id="PTHR38794">
    <property type="entry name" value="INTEGRAL MEMBRANE PROTEIN"/>
    <property type="match status" value="1"/>
</dbReference>
<name>A0A1S9E1P2_ASPOZ</name>
<protein>
    <recommendedName>
        <fullName evidence="2">Rhodopsin domain-containing protein</fullName>
    </recommendedName>
</protein>
<feature type="transmembrane region" description="Helical" evidence="1">
    <location>
        <begin position="15"/>
        <end position="34"/>
    </location>
</feature>
<evidence type="ECO:0000313" key="4">
    <source>
        <dbReference type="Proteomes" id="UP000190312"/>
    </source>
</evidence>
<dbReference type="OrthoDB" id="3918601at2759"/>
<feature type="transmembrane region" description="Helical" evidence="1">
    <location>
        <begin position="166"/>
        <end position="189"/>
    </location>
</feature>
<feature type="transmembrane region" description="Helical" evidence="1">
    <location>
        <begin position="91"/>
        <end position="113"/>
    </location>
</feature>
<dbReference type="Pfam" id="PF20684">
    <property type="entry name" value="Fung_rhodopsin"/>
    <property type="match status" value="1"/>
</dbReference>
<evidence type="ECO:0000313" key="3">
    <source>
        <dbReference type="EMBL" id="OOO15153.1"/>
    </source>
</evidence>
<feature type="transmembrane region" description="Helical" evidence="1">
    <location>
        <begin position="125"/>
        <end position="146"/>
    </location>
</feature>
<comment type="caution">
    <text evidence="3">The sequence shown here is derived from an EMBL/GenBank/DDBJ whole genome shotgun (WGS) entry which is preliminary data.</text>
</comment>
<keyword evidence="1" id="KW-1133">Transmembrane helix</keyword>
<keyword evidence="1" id="KW-0812">Transmembrane</keyword>